<name>A0AA37SXD0_9ALTE</name>
<dbReference type="SUPFAM" id="SSF75169">
    <property type="entry name" value="DsrEFH-like"/>
    <property type="match status" value="1"/>
</dbReference>
<evidence type="ECO:0000313" key="1">
    <source>
        <dbReference type="EMBL" id="GLR69984.1"/>
    </source>
</evidence>
<dbReference type="GO" id="GO:0005737">
    <property type="term" value="C:cytoplasm"/>
    <property type="evidence" value="ECO:0007669"/>
    <property type="project" value="InterPro"/>
</dbReference>
<proteinExistence type="predicted"/>
<dbReference type="AlphaFoldDB" id="A0AA37SXD0"/>
<dbReference type="InterPro" id="IPR007215">
    <property type="entry name" value="Sulphur_relay_TusB/DsrH"/>
</dbReference>
<accession>A0AA37SXD0</accession>
<sequence length="91" mass="10012">MLIQLFKNDINALLPYIGEVSQIILLQDAVFSIPAIKNNHIFANISIAVIASDWATSGLPKEILTESDVTLIEDVEWVALCIAHQPVISIQ</sequence>
<reference evidence="1" key="2">
    <citation type="submission" date="2023-01" db="EMBL/GenBank/DDBJ databases">
        <title>Draft genome sequence of Agaribacter marinus strain NBRC 110023.</title>
        <authorList>
            <person name="Sun Q."/>
            <person name="Mori K."/>
        </authorList>
    </citation>
    <scope>NUCLEOTIDE SEQUENCE</scope>
    <source>
        <strain evidence="1">NBRC 110023</strain>
    </source>
</reference>
<gene>
    <name evidence="1" type="ORF">GCM10007852_08920</name>
</gene>
<dbReference type="Gene3D" id="3.40.1260.10">
    <property type="entry name" value="DsrEFH-like"/>
    <property type="match status" value="1"/>
</dbReference>
<organism evidence="1 2">
    <name type="scientific">Agaribacter marinus</name>
    <dbReference type="NCBI Taxonomy" id="1431249"/>
    <lineage>
        <taxon>Bacteria</taxon>
        <taxon>Pseudomonadati</taxon>
        <taxon>Pseudomonadota</taxon>
        <taxon>Gammaproteobacteria</taxon>
        <taxon>Alteromonadales</taxon>
        <taxon>Alteromonadaceae</taxon>
        <taxon>Agaribacter</taxon>
    </lineage>
</organism>
<dbReference type="InterPro" id="IPR027396">
    <property type="entry name" value="DsrEFH-like"/>
</dbReference>
<evidence type="ECO:0000313" key="2">
    <source>
        <dbReference type="Proteomes" id="UP001156601"/>
    </source>
</evidence>
<keyword evidence="2" id="KW-1185">Reference proteome</keyword>
<reference evidence="1" key="1">
    <citation type="journal article" date="2014" name="Int. J. Syst. Evol. Microbiol.">
        <title>Complete genome sequence of Corynebacterium casei LMG S-19264T (=DSM 44701T), isolated from a smear-ripened cheese.</title>
        <authorList>
            <consortium name="US DOE Joint Genome Institute (JGI-PGF)"/>
            <person name="Walter F."/>
            <person name="Albersmeier A."/>
            <person name="Kalinowski J."/>
            <person name="Ruckert C."/>
        </authorList>
    </citation>
    <scope>NUCLEOTIDE SEQUENCE</scope>
    <source>
        <strain evidence="1">NBRC 110023</strain>
    </source>
</reference>
<dbReference type="GO" id="GO:0002143">
    <property type="term" value="P:tRNA wobble position uridine thiolation"/>
    <property type="evidence" value="ECO:0007669"/>
    <property type="project" value="InterPro"/>
</dbReference>
<dbReference type="Proteomes" id="UP001156601">
    <property type="component" value="Unassembled WGS sequence"/>
</dbReference>
<dbReference type="Pfam" id="PF04077">
    <property type="entry name" value="DsrH"/>
    <property type="match status" value="1"/>
</dbReference>
<comment type="caution">
    <text evidence="1">The sequence shown here is derived from an EMBL/GenBank/DDBJ whole genome shotgun (WGS) entry which is preliminary data.</text>
</comment>
<protein>
    <submittedName>
        <fullName evidence="1">Uncharacterized protein</fullName>
    </submittedName>
</protein>
<dbReference type="EMBL" id="BSOT01000005">
    <property type="protein sequence ID" value="GLR69984.1"/>
    <property type="molecule type" value="Genomic_DNA"/>
</dbReference>
<dbReference type="RefSeq" id="WP_284216288.1">
    <property type="nucleotide sequence ID" value="NZ_BSOT01000005.1"/>
</dbReference>